<evidence type="ECO:0000256" key="1">
    <source>
        <dbReference type="ARBA" id="ARBA00023319"/>
    </source>
</evidence>
<dbReference type="Gene3D" id="2.60.40.10">
    <property type="entry name" value="Immunoglobulins"/>
    <property type="match status" value="2"/>
</dbReference>
<proteinExistence type="predicted"/>
<protein>
    <recommendedName>
        <fullName evidence="3">Ig-like domain-containing protein</fullName>
    </recommendedName>
</protein>
<dbReference type="SUPFAM" id="SSF48726">
    <property type="entry name" value="Immunoglobulin"/>
    <property type="match status" value="2"/>
</dbReference>
<dbReference type="InterPro" id="IPR007110">
    <property type="entry name" value="Ig-like_dom"/>
</dbReference>
<feature type="signal peptide" evidence="2">
    <location>
        <begin position="1"/>
        <end position="19"/>
    </location>
</feature>
<feature type="domain" description="Ig-like" evidence="3">
    <location>
        <begin position="113"/>
        <end position="204"/>
    </location>
</feature>
<dbReference type="GO" id="GO:0019815">
    <property type="term" value="C:B cell receptor complex"/>
    <property type="evidence" value="ECO:0007669"/>
    <property type="project" value="TreeGrafter"/>
</dbReference>
<dbReference type="PANTHER" id="PTHR14334:SF2">
    <property type="entry name" value="B-CELL ANTIGEN RECEPTOR COMPLEX-ASSOCIATED PROTEIN BETA CHAIN"/>
    <property type="match status" value="1"/>
</dbReference>
<dbReference type="GO" id="GO:0050853">
    <property type="term" value="P:B cell receptor signaling pathway"/>
    <property type="evidence" value="ECO:0007669"/>
    <property type="project" value="TreeGrafter"/>
</dbReference>
<keyword evidence="1" id="KW-0393">Immunoglobulin domain</keyword>
<dbReference type="Pfam" id="PF07686">
    <property type="entry name" value="V-set"/>
    <property type="match status" value="2"/>
</dbReference>
<dbReference type="GO" id="GO:0030183">
    <property type="term" value="P:B cell differentiation"/>
    <property type="evidence" value="ECO:0007669"/>
    <property type="project" value="TreeGrafter"/>
</dbReference>
<reference evidence="4" key="1">
    <citation type="submission" date="2025-08" db="UniProtKB">
        <authorList>
            <consortium name="Ensembl"/>
        </authorList>
    </citation>
    <scope>IDENTIFICATION</scope>
</reference>
<reference evidence="4" key="2">
    <citation type="submission" date="2025-09" db="UniProtKB">
        <authorList>
            <consortium name="Ensembl"/>
        </authorList>
    </citation>
    <scope>IDENTIFICATION</scope>
</reference>
<dbReference type="GO" id="GO:0009897">
    <property type="term" value="C:external side of plasma membrane"/>
    <property type="evidence" value="ECO:0007669"/>
    <property type="project" value="TreeGrafter"/>
</dbReference>
<dbReference type="InterPro" id="IPR013783">
    <property type="entry name" value="Ig-like_fold"/>
</dbReference>
<dbReference type="CDD" id="cd00099">
    <property type="entry name" value="IgV"/>
    <property type="match status" value="1"/>
</dbReference>
<dbReference type="Proteomes" id="UP000694523">
    <property type="component" value="Unplaced"/>
</dbReference>
<organism evidence="4 5">
    <name type="scientific">Neogobius melanostomus</name>
    <name type="common">round goby</name>
    <dbReference type="NCBI Taxonomy" id="47308"/>
    <lineage>
        <taxon>Eukaryota</taxon>
        <taxon>Metazoa</taxon>
        <taxon>Chordata</taxon>
        <taxon>Craniata</taxon>
        <taxon>Vertebrata</taxon>
        <taxon>Euteleostomi</taxon>
        <taxon>Actinopterygii</taxon>
        <taxon>Neopterygii</taxon>
        <taxon>Teleostei</taxon>
        <taxon>Neoteleostei</taxon>
        <taxon>Acanthomorphata</taxon>
        <taxon>Gobiaria</taxon>
        <taxon>Gobiiformes</taxon>
        <taxon>Gobioidei</taxon>
        <taxon>Gobiidae</taxon>
        <taxon>Benthophilinae</taxon>
        <taxon>Neogobiini</taxon>
        <taxon>Neogobius</taxon>
    </lineage>
</organism>
<evidence type="ECO:0000259" key="3">
    <source>
        <dbReference type="PROSITE" id="PS50835"/>
    </source>
</evidence>
<keyword evidence="5" id="KW-1185">Reference proteome</keyword>
<dbReference type="InterPro" id="IPR036179">
    <property type="entry name" value="Ig-like_dom_sf"/>
</dbReference>
<dbReference type="InterPro" id="IPR013106">
    <property type="entry name" value="Ig_V-set"/>
</dbReference>
<dbReference type="AlphaFoldDB" id="A0A8C6STB6"/>
<dbReference type="PROSITE" id="PS50835">
    <property type="entry name" value="IG_LIKE"/>
    <property type="match status" value="2"/>
</dbReference>
<feature type="chain" id="PRO_5034074114" description="Ig-like domain-containing protein" evidence="2">
    <location>
        <begin position="20"/>
        <end position="232"/>
    </location>
</feature>
<dbReference type="PANTHER" id="PTHR14334">
    <property type="entry name" value="B-CELL ANTIGEN RECEPTOR COMPLEX-ASSOCIATED PROTEIN"/>
    <property type="match status" value="1"/>
</dbReference>
<dbReference type="InterPro" id="IPR003599">
    <property type="entry name" value="Ig_sub"/>
</dbReference>
<accession>A0A8C6STB6</accession>
<keyword evidence="2" id="KW-0732">Signal</keyword>
<evidence type="ECO:0000256" key="2">
    <source>
        <dbReference type="SAM" id="SignalP"/>
    </source>
</evidence>
<feature type="domain" description="Ig-like" evidence="3">
    <location>
        <begin position="25"/>
        <end position="100"/>
    </location>
</feature>
<evidence type="ECO:0000313" key="5">
    <source>
        <dbReference type="Proteomes" id="UP000694523"/>
    </source>
</evidence>
<dbReference type="Ensembl" id="ENSNMLT00000012894.1">
    <property type="protein sequence ID" value="ENSNMLP00000011403.1"/>
    <property type="gene ID" value="ENSNMLG00000007802.1"/>
</dbReference>
<evidence type="ECO:0000313" key="4">
    <source>
        <dbReference type="Ensembl" id="ENSNMLP00000011403.1"/>
    </source>
</evidence>
<dbReference type="SMART" id="SM00409">
    <property type="entry name" value="IG"/>
    <property type="match status" value="2"/>
</dbReference>
<name>A0A8C6STB6_9GOBI</name>
<sequence length="232" mass="25639">VKRLCACFFLTLFLQHDRFKTVGLGGTVDVKCDIFSGMGTRVWYKLSSSRRLQLLTSTDDKHYLISSSTSSYTLRISDTRWEDAGTYYCGVLNQENVKFGRGTDLEIKGESKPVQSVLQGPAYIEAKPGDSVTLSCSFTYRNCPQEHTSINWVRSGSASRIVSWNPGNTTVACEKGDDAVETCVHNLTLEDISSAEDGIYICVVIVCGDTRFGCGSRIELNGNHKESKCLVE</sequence>